<dbReference type="OrthoDB" id="3686926at2"/>
<keyword evidence="1" id="KW-1133">Transmembrane helix</keyword>
<gene>
    <name evidence="2" type="ORF">EDM56_29095</name>
</gene>
<feature type="transmembrane region" description="Helical" evidence="1">
    <location>
        <begin position="85"/>
        <end position="102"/>
    </location>
</feature>
<evidence type="ECO:0000313" key="2">
    <source>
        <dbReference type="EMBL" id="RNB79582.1"/>
    </source>
</evidence>
<dbReference type="RefSeq" id="WP_122921433.1">
    <property type="nucleotide sequence ID" value="NZ_RHHQ01000028.1"/>
</dbReference>
<evidence type="ECO:0000313" key="3">
    <source>
        <dbReference type="Proteomes" id="UP000271031"/>
    </source>
</evidence>
<feature type="transmembrane region" description="Helical" evidence="1">
    <location>
        <begin position="108"/>
        <end position="126"/>
    </location>
</feature>
<keyword evidence="1" id="KW-0812">Transmembrane</keyword>
<reference evidence="2 3" key="1">
    <citation type="submission" date="2018-10" db="EMBL/GenBank/DDBJ databases">
        <title>Phylogenomics of Brevibacillus.</title>
        <authorList>
            <person name="Dunlap C."/>
        </authorList>
    </citation>
    <scope>NUCLEOTIDE SEQUENCE [LARGE SCALE GENOMIC DNA]</scope>
    <source>
        <strain evidence="2 3">JCM 15716</strain>
    </source>
</reference>
<accession>A0A3M8CUU2</accession>
<protein>
    <recommendedName>
        <fullName evidence="4">DoxX family membrane protein</fullName>
    </recommendedName>
</protein>
<dbReference type="AlphaFoldDB" id="A0A3M8CUU2"/>
<keyword evidence="3" id="KW-1185">Reference proteome</keyword>
<evidence type="ECO:0008006" key="4">
    <source>
        <dbReference type="Google" id="ProtNLM"/>
    </source>
</evidence>
<dbReference type="Proteomes" id="UP000271031">
    <property type="component" value="Unassembled WGS sequence"/>
</dbReference>
<evidence type="ECO:0000256" key="1">
    <source>
        <dbReference type="SAM" id="Phobius"/>
    </source>
</evidence>
<feature type="transmembrane region" description="Helical" evidence="1">
    <location>
        <begin position="15"/>
        <end position="33"/>
    </location>
</feature>
<comment type="caution">
    <text evidence="2">The sequence shown here is derived from an EMBL/GenBank/DDBJ whole genome shotgun (WGS) entry which is preliminary data.</text>
</comment>
<sequence length="153" mass="16701">MSAIALWKRITMTSFRLFIAVNYLIYGGVKIFPGQFSSGPFVFDSSKDSAMSLAWHFFGYSPLYNLFIACGELAVAILLVIPRTATLGAACCLPIALNIMVIDYAFGIPALDIAAVLAGMCMWLLFAERAKLFGAFFASDQPIPVQAKRRTLA</sequence>
<keyword evidence="1" id="KW-0472">Membrane</keyword>
<dbReference type="EMBL" id="RHHQ01000028">
    <property type="protein sequence ID" value="RNB79582.1"/>
    <property type="molecule type" value="Genomic_DNA"/>
</dbReference>
<name>A0A3M8CUU2_9BACL</name>
<organism evidence="2 3">
    <name type="scientific">Brevibacillus fluminis</name>
    <dbReference type="NCBI Taxonomy" id="511487"/>
    <lineage>
        <taxon>Bacteria</taxon>
        <taxon>Bacillati</taxon>
        <taxon>Bacillota</taxon>
        <taxon>Bacilli</taxon>
        <taxon>Bacillales</taxon>
        <taxon>Paenibacillaceae</taxon>
        <taxon>Brevibacillus</taxon>
    </lineage>
</organism>
<feature type="transmembrane region" description="Helical" evidence="1">
    <location>
        <begin position="53"/>
        <end position="78"/>
    </location>
</feature>
<proteinExistence type="predicted"/>